<dbReference type="PANTHER" id="PTHR48007">
    <property type="entry name" value="LEUCINE-RICH REPEAT RECEPTOR-LIKE PROTEIN KINASE PXC1"/>
    <property type="match status" value="1"/>
</dbReference>
<evidence type="ECO:0000256" key="1">
    <source>
        <dbReference type="ARBA" id="ARBA00004370"/>
    </source>
</evidence>
<name>A0A1Y1I0D8_KLENI</name>
<dbReference type="PRINTS" id="PR00109">
    <property type="entry name" value="TYRKINASE"/>
</dbReference>
<dbReference type="InterPro" id="IPR013210">
    <property type="entry name" value="LRR_N_plant-typ"/>
</dbReference>
<dbReference type="InterPro" id="IPR001245">
    <property type="entry name" value="Ser-Thr/Tyr_kinase_cat_dom"/>
</dbReference>
<dbReference type="InterPro" id="IPR008271">
    <property type="entry name" value="Ser/Thr_kinase_AS"/>
</dbReference>
<feature type="domain" description="Protein kinase" evidence="14">
    <location>
        <begin position="646"/>
        <end position="942"/>
    </location>
</feature>
<dbReference type="CDD" id="cd13999">
    <property type="entry name" value="STKc_MAP3K-like"/>
    <property type="match status" value="1"/>
</dbReference>
<dbReference type="GO" id="GO:0005886">
    <property type="term" value="C:plasma membrane"/>
    <property type="evidence" value="ECO:0000318"/>
    <property type="project" value="GO_Central"/>
</dbReference>
<keyword evidence="16" id="KW-1185">Reference proteome</keyword>
<feature type="signal peptide" evidence="13">
    <location>
        <begin position="1"/>
        <end position="21"/>
    </location>
</feature>
<feature type="region of interest" description="Disordered" evidence="11">
    <location>
        <begin position="1065"/>
        <end position="1140"/>
    </location>
</feature>
<dbReference type="Gene3D" id="3.80.10.10">
    <property type="entry name" value="Ribonuclease Inhibitor"/>
    <property type="match status" value="2"/>
</dbReference>
<evidence type="ECO:0000256" key="9">
    <source>
        <dbReference type="ARBA" id="ARBA00022840"/>
    </source>
</evidence>
<feature type="transmembrane region" description="Helical" evidence="12">
    <location>
        <begin position="545"/>
        <end position="567"/>
    </location>
</feature>
<dbReference type="PANTHER" id="PTHR48007:SF4">
    <property type="entry name" value="LEUCINE-RICH REPEAT RECEPTOR-LIKE PROTEIN KINASE PXC1"/>
    <property type="match status" value="1"/>
</dbReference>
<dbReference type="SUPFAM" id="SSF56112">
    <property type="entry name" value="Protein kinase-like (PK-like)"/>
    <property type="match status" value="2"/>
</dbReference>
<dbReference type="InterPro" id="IPR000719">
    <property type="entry name" value="Prot_kinase_dom"/>
</dbReference>
<comment type="similarity">
    <text evidence="2">Belongs to the protein kinase superfamily. Ser/Thr protein kinase family.</text>
</comment>
<dbReference type="Proteomes" id="UP000054558">
    <property type="component" value="Unassembled WGS sequence"/>
</dbReference>
<dbReference type="STRING" id="105231.A0A1Y1I0D8"/>
<accession>A0A1Y1I0D8</accession>
<feature type="binding site" evidence="10">
    <location>
        <position position="1187"/>
    </location>
    <ligand>
        <name>ATP</name>
        <dbReference type="ChEBI" id="CHEBI:30616"/>
    </ligand>
</feature>
<keyword evidence="9 10" id="KW-0067">ATP-binding</keyword>
<organism evidence="15 16">
    <name type="scientific">Klebsormidium nitens</name>
    <name type="common">Green alga</name>
    <name type="synonym">Ulothrix nitens</name>
    <dbReference type="NCBI Taxonomy" id="105231"/>
    <lineage>
        <taxon>Eukaryota</taxon>
        <taxon>Viridiplantae</taxon>
        <taxon>Streptophyta</taxon>
        <taxon>Klebsormidiophyceae</taxon>
        <taxon>Klebsormidiales</taxon>
        <taxon>Klebsormidiaceae</taxon>
        <taxon>Klebsormidium</taxon>
    </lineage>
</organism>
<keyword evidence="12" id="KW-1133">Transmembrane helix</keyword>
<dbReference type="OrthoDB" id="10261027at2759"/>
<evidence type="ECO:0000256" key="4">
    <source>
        <dbReference type="ARBA" id="ARBA00022614"/>
    </source>
</evidence>
<dbReference type="EMBL" id="DF237033">
    <property type="protein sequence ID" value="GAQ81568.1"/>
    <property type="molecule type" value="Genomic_DNA"/>
</dbReference>
<dbReference type="InterPro" id="IPR011009">
    <property type="entry name" value="Kinase-like_dom_sf"/>
</dbReference>
<dbReference type="Pfam" id="PF07714">
    <property type="entry name" value="PK_Tyr_Ser-Thr"/>
    <property type="match status" value="1"/>
</dbReference>
<keyword evidence="8 15" id="KW-0418">Kinase</keyword>
<feature type="domain" description="Protein kinase" evidence="14">
    <location>
        <begin position="1160"/>
        <end position="1421"/>
    </location>
</feature>
<evidence type="ECO:0000256" key="2">
    <source>
        <dbReference type="ARBA" id="ARBA00008684"/>
    </source>
</evidence>
<evidence type="ECO:0000256" key="13">
    <source>
        <dbReference type="SAM" id="SignalP"/>
    </source>
</evidence>
<dbReference type="InterPro" id="IPR017441">
    <property type="entry name" value="Protein_kinase_ATP_BS"/>
</dbReference>
<dbReference type="InterPro" id="IPR046959">
    <property type="entry name" value="PRK1-6/SRF4-like"/>
</dbReference>
<keyword evidence="12" id="KW-0812">Transmembrane</keyword>
<dbReference type="GO" id="GO:0005524">
    <property type="term" value="F:ATP binding"/>
    <property type="evidence" value="ECO:0007669"/>
    <property type="project" value="UniProtKB-UniRule"/>
</dbReference>
<keyword evidence="12" id="KW-0472">Membrane</keyword>
<evidence type="ECO:0000256" key="3">
    <source>
        <dbReference type="ARBA" id="ARBA00022527"/>
    </source>
</evidence>
<keyword evidence="13" id="KW-0732">Signal</keyword>
<dbReference type="Gene3D" id="1.10.510.10">
    <property type="entry name" value="Transferase(Phosphotransferase) domain 1"/>
    <property type="match status" value="3"/>
</dbReference>
<evidence type="ECO:0000259" key="14">
    <source>
        <dbReference type="PROSITE" id="PS50011"/>
    </source>
</evidence>
<dbReference type="PROSITE" id="PS50011">
    <property type="entry name" value="PROTEIN_KINASE_DOM"/>
    <property type="match status" value="2"/>
</dbReference>
<sequence length="1437" mass="156217">MAGRIMASSLLVFCCLGIVASLCTVASALGSSGGRRLTAGGLAPFSQPALSDSQSIELRSTEPGSTKLGSMRLGRVSGRELVDSEAKMNGSTLPGKILSAQPPLANEDLGSLLKLRSAWNIAPSFWNESLNPCGPSAWPGVRCSLSDIRQRVAFLTNPYLAFGDGRVLTGTIPEAIGDLSALEGVSLDSTRLTGKLPDSLGRLMNLKSLVITRSNLTGPLPFAIRACVNLTELDLSGNQLSGPITPGGQPLGLQSLNVQDNFLTGEVPEELAGRLKQPIMVRGNCMETSVNATQRPQEECNAWYTRNRPDRRVLQGIRLAWAPDGWFDSEDPCTPGSPGWQGVTCDHVFGVNVLAIDLSNTVIEGDMSEVQFEGLPHLEQLVLSDNPGLQGVIPPALAALPNLTVLYLDRCALHGPIPNTFGNSSIAAAAFAAQELAEALNATGQPPPPLALNLRGNWLNGSLPSFFEYLDARVFGENCLDYSSELTPPPSQRSPGACAAFYRQVEQTPPQRSVDPGAFPFRSDPRLPLQPPPDETDKGGLVAEYISVIVLIVVFSVVGTLVAGWWYRRRRKREHWKRLPKDEVPHEEWQFEAMAGDLPQYSISKLKQMTSNFAIENCLEGQPLLVDGQDPRTSLLLMNSSSNSIRDLFTLQSSVSPGCLYRGYTSLTAVLVRQLPPRRNEPQRKGVLRMRFPGFRRKQRVVAGGDPPEQKGVRIGPQKFLAAVGAMHWAQHPNLAKVRAYNRAKNRSCFIVWEGFGQTIPITVRDALDGGAVKAFSGEQDASVLFLNWTARWRVMTEVASALQYLHEEHRPVLAHGFLSSSRVILGKGGKPFLTDFCLCTYLDKPASIVDDIYDFGVLLFELIRGHPLGKGEAPQQLVRKAVSLLTTGHVSELLDVRLGGRFKEAELSGAVAAAAMCMQADPLERPKMSLIAQTFQRSEALADEMENPSGLSTRVPSFETGFEPVSMTHFLDKNLAETNNPEWGGGDVEMTARGEPHEEATIGGGGEDGGLERPPMTMHVASSVWGGSSDKSSAELLNYQGEAENHAPWPPPRADHAEGVPVYQPGGEQNRQPGGFDRPPVTIEGAGSIWGGSSEASSLGPQPLGGGPETPAVGGGETGARNGGVPLWRHQGGREQDTASDKYRSWMMGGELQMHPEHIKLGTLLGQGSFGRVYHAVWLGTDIAVKVIPDIEGEGLTSVWREIVILRKLRHPNIVLFMAAVEVPSSREVYIVTEYLARGSLFDVLHREHAPEPISLSQRLSYALGVARGMGFLHLQGLVHRDLKTGNLLVGLDNTVKVCDFGQSRLLNQKSSKRPLSTLRAAGTISYMAPEVFRDPSMVDQKCDVYSFGVILWELLARKVPWAGVHEPQVITSVAAGLRPPIAAGEWDPELVRLTEDCWQDDPQKRPTFEEVMVRLETILRTLGGAEEDTKRQILL</sequence>
<keyword evidence="6" id="KW-0677">Repeat</keyword>
<proteinExistence type="inferred from homology"/>
<evidence type="ECO:0000256" key="7">
    <source>
        <dbReference type="ARBA" id="ARBA00022741"/>
    </source>
</evidence>
<dbReference type="Gene3D" id="3.30.200.20">
    <property type="entry name" value="Phosphorylase Kinase, domain 1"/>
    <property type="match status" value="1"/>
</dbReference>
<dbReference type="OMA" id="DFGFWQD"/>
<evidence type="ECO:0000313" key="15">
    <source>
        <dbReference type="EMBL" id="GAQ81568.1"/>
    </source>
</evidence>
<evidence type="ECO:0000256" key="8">
    <source>
        <dbReference type="ARBA" id="ARBA00022777"/>
    </source>
</evidence>
<protein>
    <submittedName>
        <fullName evidence="15">Leucine rich repeat N-terminal domain and Serine-threonine/tyrosine-protein kinase catalytic domain containing protein</fullName>
    </submittedName>
</protein>
<dbReference type="Pfam" id="PF08263">
    <property type="entry name" value="LRRNT_2"/>
    <property type="match status" value="2"/>
</dbReference>
<dbReference type="InterPro" id="IPR001611">
    <property type="entry name" value="Leu-rich_rpt"/>
</dbReference>
<evidence type="ECO:0000256" key="12">
    <source>
        <dbReference type="SAM" id="Phobius"/>
    </source>
</evidence>
<evidence type="ECO:0000256" key="11">
    <source>
        <dbReference type="SAM" id="MobiDB-lite"/>
    </source>
</evidence>
<dbReference type="Pfam" id="PF00560">
    <property type="entry name" value="LRR_1"/>
    <property type="match status" value="2"/>
</dbReference>
<keyword evidence="4" id="KW-0433">Leucine-rich repeat</keyword>
<dbReference type="PROSITE" id="PS00108">
    <property type="entry name" value="PROTEIN_KINASE_ST"/>
    <property type="match status" value="1"/>
</dbReference>
<feature type="chain" id="PRO_5012688594" evidence="13">
    <location>
        <begin position="22"/>
        <end position="1437"/>
    </location>
</feature>
<dbReference type="InterPro" id="IPR032675">
    <property type="entry name" value="LRR_dom_sf"/>
</dbReference>
<dbReference type="PROSITE" id="PS00107">
    <property type="entry name" value="PROTEIN_KINASE_ATP"/>
    <property type="match status" value="1"/>
</dbReference>
<keyword evidence="7 10" id="KW-0547">Nucleotide-binding</keyword>
<gene>
    <name evidence="15" type="ORF">KFL_000840110</name>
</gene>
<feature type="region of interest" description="Disordered" evidence="11">
    <location>
        <begin position="508"/>
        <end position="535"/>
    </location>
</feature>
<keyword evidence="5" id="KW-0808">Transferase</keyword>
<evidence type="ECO:0000256" key="10">
    <source>
        <dbReference type="PROSITE-ProRule" id="PRU10141"/>
    </source>
</evidence>
<dbReference type="GO" id="GO:0004674">
    <property type="term" value="F:protein serine/threonine kinase activity"/>
    <property type="evidence" value="ECO:0000318"/>
    <property type="project" value="GO_Central"/>
</dbReference>
<reference evidence="15 16" key="1">
    <citation type="journal article" date="2014" name="Nat. Commun.">
        <title>Klebsormidium flaccidum genome reveals primary factors for plant terrestrial adaptation.</title>
        <authorList>
            <person name="Hori K."/>
            <person name="Maruyama F."/>
            <person name="Fujisawa T."/>
            <person name="Togashi T."/>
            <person name="Yamamoto N."/>
            <person name="Seo M."/>
            <person name="Sato S."/>
            <person name="Yamada T."/>
            <person name="Mori H."/>
            <person name="Tajima N."/>
            <person name="Moriyama T."/>
            <person name="Ikeuchi M."/>
            <person name="Watanabe M."/>
            <person name="Wada H."/>
            <person name="Kobayashi K."/>
            <person name="Saito M."/>
            <person name="Masuda T."/>
            <person name="Sasaki-Sekimoto Y."/>
            <person name="Mashiguchi K."/>
            <person name="Awai K."/>
            <person name="Shimojima M."/>
            <person name="Masuda S."/>
            <person name="Iwai M."/>
            <person name="Nobusawa T."/>
            <person name="Narise T."/>
            <person name="Kondo S."/>
            <person name="Saito H."/>
            <person name="Sato R."/>
            <person name="Murakawa M."/>
            <person name="Ihara Y."/>
            <person name="Oshima-Yamada Y."/>
            <person name="Ohtaka K."/>
            <person name="Satoh M."/>
            <person name="Sonobe K."/>
            <person name="Ishii M."/>
            <person name="Ohtani R."/>
            <person name="Kanamori-Sato M."/>
            <person name="Honoki R."/>
            <person name="Miyazaki D."/>
            <person name="Mochizuki H."/>
            <person name="Umetsu J."/>
            <person name="Higashi K."/>
            <person name="Shibata D."/>
            <person name="Kamiya Y."/>
            <person name="Sato N."/>
            <person name="Nakamura Y."/>
            <person name="Tabata S."/>
            <person name="Ida S."/>
            <person name="Kurokawa K."/>
            <person name="Ohta H."/>
        </authorList>
    </citation>
    <scope>NUCLEOTIDE SEQUENCE [LARGE SCALE GENOMIC DNA]</scope>
    <source>
        <strain evidence="15 16">NIES-2285</strain>
    </source>
</reference>
<dbReference type="SUPFAM" id="SSF52047">
    <property type="entry name" value="RNI-like"/>
    <property type="match status" value="1"/>
</dbReference>
<comment type="subcellular location">
    <subcellularLocation>
        <location evidence="1">Membrane</location>
    </subcellularLocation>
</comment>
<feature type="compositionally biased region" description="Gly residues" evidence="11">
    <location>
        <begin position="1104"/>
        <end position="1123"/>
    </location>
</feature>
<evidence type="ECO:0000256" key="5">
    <source>
        <dbReference type="ARBA" id="ARBA00022679"/>
    </source>
</evidence>
<dbReference type="SMART" id="SM00220">
    <property type="entry name" value="S_TKc"/>
    <property type="match status" value="1"/>
</dbReference>
<evidence type="ECO:0000313" key="16">
    <source>
        <dbReference type="Proteomes" id="UP000054558"/>
    </source>
</evidence>
<evidence type="ECO:0000256" key="6">
    <source>
        <dbReference type="ARBA" id="ARBA00022737"/>
    </source>
</evidence>
<keyword evidence="3" id="KW-0723">Serine/threonine-protein kinase</keyword>